<gene>
    <name evidence="2" type="ORF">P8936_14745</name>
</gene>
<feature type="region of interest" description="Disordered" evidence="1">
    <location>
        <begin position="1"/>
        <end position="35"/>
    </location>
</feature>
<name>A0AAU7DC12_9BACT</name>
<reference evidence="2" key="1">
    <citation type="submission" date="2023-03" db="EMBL/GenBank/DDBJ databases">
        <title>Edaphobacter sp.</title>
        <authorList>
            <person name="Huber K.J."/>
            <person name="Papendorf J."/>
            <person name="Pilke C."/>
            <person name="Bunk B."/>
            <person name="Sproeer C."/>
            <person name="Pester M."/>
        </authorList>
    </citation>
    <scope>NUCLEOTIDE SEQUENCE</scope>
    <source>
        <strain evidence="2">DSM 109920</strain>
    </source>
</reference>
<proteinExistence type="predicted"/>
<sequence>MIAPPTKRGLHGGGFGPHPRNEQKELSNALSDLFPPNALVPRCAEPQRRVPKEPERFEPVAIQAGPPKEIIAATTPWTRLEQALKATDLLLHGGGFSAIVLDMGSIAPSFATRVPLATWFRYRAAAERSQASLLLLSQHACAKSSAELVLQMESEDARCDEETVFTGLRHRVQVQRQRFTQSSNVLPMKKPVQRAHDALWNSQSTWAGRR</sequence>
<dbReference type="AlphaFoldDB" id="A0AAU7DC12"/>
<evidence type="ECO:0000313" key="2">
    <source>
        <dbReference type="EMBL" id="XBH15349.1"/>
    </source>
</evidence>
<organism evidence="2">
    <name type="scientific">Edaphobacter paludis</name>
    <dbReference type="NCBI Taxonomy" id="3035702"/>
    <lineage>
        <taxon>Bacteria</taxon>
        <taxon>Pseudomonadati</taxon>
        <taxon>Acidobacteriota</taxon>
        <taxon>Terriglobia</taxon>
        <taxon>Terriglobales</taxon>
        <taxon>Acidobacteriaceae</taxon>
        <taxon>Edaphobacter</taxon>
    </lineage>
</organism>
<accession>A0AAU7DC12</accession>
<protein>
    <submittedName>
        <fullName evidence="2">Uncharacterized protein</fullName>
    </submittedName>
</protein>
<evidence type="ECO:0000256" key="1">
    <source>
        <dbReference type="SAM" id="MobiDB-lite"/>
    </source>
</evidence>
<dbReference type="RefSeq" id="WP_348270219.1">
    <property type="nucleotide sequence ID" value="NZ_CP121195.1"/>
</dbReference>
<dbReference type="EMBL" id="CP121195">
    <property type="protein sequence ID" value="XBH15349.1"/>
    <property type="molecule type" value="Genomic_DNA"/>
</dbReference>